<dbReference type="Proteomes" id="UP000095751">
    <property type="component" value="Unassembled WGS sequence"/>
</dbReference>
<feature type="compositionally biased region" description="Polar residues" evidence="1">
    <location>
        <begin position="685"/>
        <end position="698"/>
    </location>
</feature>
<feature type="compositionally biased region" description="Basic and acidic residues" evidence="1">
    <location>
        <begin position="2065"/>
        <end position="2080"/>
    </location>
</feature>
<feature type="region of interest" description="Disordered" evidence="1">
    <location>
        <begin position="1808"/>
        <end position="1864"/>
    </location>
</feature>
<feature type="compositionally biased region" description="Basic and acidic residues" evidence="1">
    <location>
        <begin position="339"/>
        <end position="349"/>
    </location>
</feature>
<feature type="compositionally biased region" description="Basic and acidic residues" evidence="1">
    <location>
        <begin position="957"/>
        <end position="971"/>
    </location>
</feature>
<dbReference type="EMBL" id="KV784367">
    <property type="protein sequence ID" value="OEU11515.1"/>
    <property type="molecule type" value="Genomic_DNA"/>
</dbReference>
<feature type="region of interest" description="Disordered" evidence="1">
    <location>
        <begin position="1209"/>
        <end position="1365"/>
    </location>
</feature>
<feature type="region of interest" description="Disordered" evidence="1">
    <location>
        <begin position="937"/>
        <end position="999"/>
    </location>
</feature>
<proteinExistence type="predicted"/>
<reference evidence="2 3" key="1">
    <citation type="submission" date="2016-09" db="EMBL/GenBank/DDBJ databases">
        <title>Extensive genetic diversity and differential bi-allelic expression allows diatom success in the polar Southern Ocean.</title>
        <authorList>
            <consortium name="DOE Joint Genome Institute"/>
            <person name="Mock T."/>
            <person name="Otillar R.P."/>
            <person name="Strauss J."/>
            <person name="Dupont C."/>
            <person name="Frickenhaus S."/>
            <person name="Maumus F."/>
            <person name="Mcmullan M."/>
            <person name="Sanges R."/>
            <person name="Schmutz J."/>
            <person name="Toseland A."/>
            <person name="Valas R."/>
            <person name="Veluchamy A."/>
            <person name="Ward B.J."/>
            <person name="Allen A."/>
            <person name="Barry K."/>
            <person name="Falciatore A."/>
            <person name="Ferrante M."/>
            <person name="Fortunato A.E."/>
            <person name="Gloeckner G."/>
            <person name="Gruber A."/>
            <person name="Hipkin R."/>
            <person name="Janech M."/>
            <person name="Kroth P."/>
            <person name="Leese F."/>
            <person name="Lindquist E."/>
            <person name="Lyon B.R."/>
            <person name="Martin J."/>
            <person name="Mayer C."/>
            <person name="Parker M."/>
            <person name="Quesneville H."/>
            <person name="Raymond J."/>
            <person name="Uhlig C."/>
            <person name="Valentin K.U."/>
            <person name="Worden A.Z."/>
            <person name="Armbrust E.V."/>
            <person name="Bowler C."/>
            <person name="Green B."/>
            <person name="Moulton V."/>
            <person name="Van Oosterhout C."/>
            <person name="Grigoriev I."/>
        </authorList>
    </citation>
    <scope>NUCLEOTIDE SEQUENCE [LARGE SCALE GENOMIC DNA]</scope>
    <source>
        <strain evidence="2 3">CCMP1102</strain>
    </source>
</reference>
<sequence>MKKSEELTTSAAVGMETTVNKTVPNAQIINTTSINSTTTIRETTTISKAAAVATKPPDIIHKMTTAEGSVSAIAKKGNESVAVVEKKVDNDAVSKTNAVEKKNDDGNDRVTIDKKPNKPLVPRSIKTDDKSSVASLNSNAITADKKKMLTTATEIHRLKSTQTTGIISPPQKKPPLHAVAPPHNHQVAVRESIPPVVVPLSLSTTEINTAKKIIANVSNNNNVSTASKTDSTAADESTPSLPDEEYQRQRAPLTEKYNPYVTYTDTCLGDARSRLQIALDQTRQLRAAFTERVYGKYRICLQPPSQTNDIIKTIENDPNGMYRKILKEIKLIKEVKNVEKREVSQKPDSDATATATALPSSSTSADAPASSKDNSVGGSSSASDATATVEDPNNNIITASINNVDNAAEQKMYVTSGLSLVVLPEDDISSIDLSMYQDRGPTYPKTGQKVRGISAAAATSGKTVLERARHGKVAKIEREKRSQQKGMEQAHNFFDSKNYSKPPQIIKRSGTPVAAPLIRSLPSGTTATTMATLKSPPVNAVVASTSTIKTNPSLVSSSLLVQKPKTKVTGPRARASSKTADGKKGSGVKRGGAQKNNTPASAKAIRAKVQATMSLNTLLNLNPIHEELRTDTKYSAATLAMMERGVGTFQGPTTQYHKNTPHRFKHPFPDSLGGRRRPVTSSSSVPKQNEATSSRGDASQSTQLQLLLPPIPSVKDRRRHKKITVLPKEKAGTTRATLSIRKILDQFTSSAIKGADIRCIEPSRVAAESNATLLGRPKKQRRVSEIGFIRGLYLDSQDDEKARAMHLNTTGTIQIPDSRKHGGVGIDSSLTLNVLKAVGLIKSSVSGDKNSERSCFQTSLASSLFSENSTTETSESFYSDSVSKLRDLEHRLSTQKRSYTEAFYCDIEKLDTKNVDLNSDNITESYIDQETKIEPKTSAPLSLRGGGSKDILLDSNYDGKKSVHSQDEKTDVQNSQAGQAVNNRNGSRQQNHQQNQTMNAAAATQANIMHQNMLWNERSQQQQRLASMQGSPLLANSGGMVQQHAAGQLQAQFQSAQSADHYRQTNALQLAHQLRLSRLSASGHAMSADMADYIGGLRHSQAQAQAQAQAAYDWSSSVGATSAAAAVASSQSLAALGLNPNNRAGIMNLSVEDQRRVLLAREQQNMAVRVAAAQRQQAVALMRGMAAVDNTPYAQPGYPHNIPGQLLNAPAPGLIGRPGIQNQSRSTTIINNNNNATTPSKKPTTEHNAKSQKLKRETPRQHTNSPQKATSVDRSLPKEQPPKQNVKKVEQKQHEKKGDKIEIKENKNGNKPKVIESKTIIDKKKDDAASGISISNKRKISPNIHKEAIPSEKKSRTLIAAKSKGPSAVVDVSVANLPSKQLPKFENKPSVAKKESRDRTDSEGSSTKKFMSKPIQNTPTSISKGVISMNIEGSVSKPIQNTPTSISKGVISTNIEGSIQKNTTTVKAVAIGLQYYVPPAPTGISSDFASTVLAGRCHEAIGVSVYRDLAVEGLRVVNYITAVGMAVPIPKTVITNPLKERMNGLVFKNSNVGSMPASSRDIIAAVILLWLWRNQESSFQRAFAKSGRIDVDPECKWFVNTAVNKAVSALSNEVLGSTSRASGLTTALLAHKSKSSVGPKGINGIAEQDSIRTTTTKIDLLVASVVSKSLNMTLVLNEEMNSAIPQFDNLVDYLDECRKSALFAKSQERALLAAVVSRKATMSFSFSHAYVSAMVRAGEALGHGPLFEVVQDESCGVSTMIPYDVFTDESGGWEDPCRPLLGFTAGLTGDELMRRGHTRAMIQKSLKKLQDRQNVKGGTQIAGPYIDTGSSSASSTGGKASSAARGGSHRRRSSASEPSIHTGSGSAIATSWALYEPNHQSPPLEWNANAIHNSAYGRHNVGIRPRSLSLAQGAAVLRHSGKVPRRRRSLSSVPVPVVSAVQQKEQAVVLDKSSNVEGDGKPKPKDVKSRISTREIPWRDIAGIFQKVQLPDAIKEQKEKEAKLSAKERTIFAPVVRKLDSIPVIDDDEEESDDEVEDLTDETILARHRVVLDRMKARLTFVLENNKKRNQDRRRSRDKSSSILDP</sequence>
<feature type="compositionally biased region" description="Polar residues" evidence="1">
    <location>
        <begin position="1403"/>
        <end position="1415"/>
    </location>
</feature>
<feature type="region of interest" description="Disordered" evidence="1">
    <location>
        <begin position="1381"/>
        <end position="1415"/>
    </location>
</feature>
<evidence type="ECO:0000256" key="1">
    <source>
        <dbReference type="SAM" id="MobiDB-lite"/>
    </source>
</evidence>
<dbReference type="KEGG" id="fcy:FRACYDRAFT_263500"/>
<feature type="compositionally biased region" description="Polar residues" evidence="1">
    <location>
        <begin position="230"/>
        <end position="240"/>
    </location>
</feature>
<feature type="region of interest" description="Disordered" evidence="1">
    <location>
        <begin position="2065"/>
        <end position="2086"/>
    </location>
</feature>
<feature type="compositionally biased region" description="Polar residues" evidence="1">
    <location>
        <begin position="972"/>
        <end position="981"/>
    </location>
</feature>
<organism evidence="2 3">
    <name type="scientific">Fragilariopsis cylindrus CCMP1102</name>
    <dbReference type="NCBI Taxonomy" id="635003"/>
    <lineage>
        <taxon>Eukaryota</taxon>
        <taxon>Sar</taxon>
        <taxon>Stramenopiles</taxon>
        <taxon>Ochrophyta</taxon>
        <taxon>Bacillariophyta</taxon>
        <taxon>Bacillariophyceae</taxon>
        <taxon>Bacillariophycidae</taxon>
        <taxon>Bacillariales</taxon>
        <taxon>Bacillariaceae</taxon>
        <taxon>Fragilariopsis</taxon>
    </lineage>
</organism>
<evidence type="ECO:0000313" key="3">
    <source>
        <dbReference type="Proteomes" id="UP000095751"/>
    </source>
</evidence>
<dbReference type="InParanoid" id="A0A1E7F0C0"/>
<feature type="compositionally biased region" description="Low complexity" evidence="1">
    <location>
        <begin position="699"/>
        <end position="708"/>
    </location>
</feature>
<feature type="compositionally biased region" description="Low complexity" evidence="1">
    <location>
        <begin position="350"/>
        <end position="389"/>
    </location>
</feature>
<feature type="compositionally biased region" description="Basic and acidic residues" evidence="1">
    <location>
        <begin position="1344"/>
        <end position="1355"/>
    </location>
</feature>
<protein>
    <submittedName>
        <fullName evidence="2">Uncharacterized protein</fullName>
    </submittedName>
</protein>
<feature type="compositionally biased region" description="Basic and acidic residues" evidence="1">
    <location>
        <begin position="1275"/>
        <end position="1328"/>
    </location>
</feature>
<feature type="region of interest" description="Disordered" evidence="1">
    <location>
        <begin position="564"/>
        <end position="601"/>
    </location>
</feature>
<feature type="compositionally biased region" description="Basic and acidic residues" evidence="1">
    <location>
        <begin position="1243"/>
        <end position="1260"/>
    </location>
</feature>
<feature type="compositionally biased region" description="Low complexity" evidence="1">
    <location>
        <begin position="982"/>
        <end position="999"/>
    </location>
</feature>
<accession>A0A1E7F0C0</accession>
<feature type="region of interest" description="Disordered" evidence="1">
    <location>
        <begin position="1950"/>
        <end position="1970"/>
    </location>
</feature>
<feature type="compositionally biased region" description="Low complexity" evidence="1">
    <location>
        <begin position="1829"/>
        <end position="1846"/>
    </location>
</feature>
<name>A0A1E7F0C0_9STRA</name>
<feature type="region of interest" description="Disordered" evidence="1">
    <location>
        <begin position="221"/>
        <end position="248"/>
    </location>
</feature>
<feature type="compositionally biased region" description="Basic and acidic residues" evidence="1">
    <location>
        <begin position="1383"/>
        <end position="1402"/>
    </location>
</feature>
<feature type="compositionally biased region" description="Basic and acidic residues" evidence="1">
    <location>
        <begin position="1958"/>
        <end position="1970"/>
    </location>
</feature>
<feature type="compositionally biased region" description="Polar residues" evidence="1">
    <location>
        <begin position="1261"/>
        <end position="1273"/>
    </location>
</feature>
<dbReference type="OrthoDB" id="49356at2759"/>
<gene>
    <name evidence="2" type="ORF">FRACYDRAFT_263500</name>
</gene>
<feature type="region of interest" description="Disordered" evidence="1">
    <location>
        <begin position="649"/>
        <end position="719"/>
    </location>
</feature>
<feature type="region of interest" description="Disordered" evidence="1">
    <location>
        <begin position="339"/>
        <end position="389"/>
    </location>
</feature>
<keyword evidence="3" id="KW-1185">Reference proteome</keyword>
<evidence type="ECO:0000313" key="2">
    <source>
        <dbReference type="EMBL" id="OEU11515.1"/>
    </source>
</evidence>
<feature type="compositionally biased region" description="Low complexity" evidence="1">
    <location>
        <begin position="1226"/>
        <end position="1242"/>
    </location>
</feature>